<protein>
    <submittedName>
        <fullName evidence="2">Uncharacterized protein</fullName>
    </submittedName>
</protein>
<feature type="region of interest" description="Disordered" evidence="1">
    <location>
        <begin position="114"/>
        <end position="145"/>
    </location>
</feature>
<feature type="compositionally biased region" description="Acidic residues" evidence="1">
    <location>
        <begin position="1"/>
        <end position="11"/>
    </location>
</feature>
<gene>
    <name evidence="2" type="ORF">B296_00004742</name>
</gene>
<feature type="compositionally biased region" description="Low complexity" evidence="1">
    <location>
        <begin position="114"/>
        <end position="133"/>
    </location>
</feature>
<evidence type="ECO:0000256" key="1">
    <source>
        <dbReference type="SAM" id="MobiDB-lite"/>
    </source>
</evidence>
<dbReference type="AlphaFoldDB" id="A0A426Z4F6"/>
<accession>A0A426Z4F6</accession>
<feature type="region of interest" description="Disordered" evidence="1">
    <location>
        <begin position="1"/>
        <end position="41"/>
    </location>
</feature>
<dbReference type="EMBL" id="AMZH03008481">
    <property type="protein sequence ID" value="RRT58851.1"/>
    <property type="molecule type" value="Genomic_DNA"/>
</dbReference>
<evidence type="ECO:0000313" key="2">
    <source>
        <dbReference type="EMBL" id="RRT58851.1"/>
    </source>
</evidence>
<comment type="caution">
    <text evidence="2">The sequence shown here is derived from an EMBL/GenBank/DDBJ whole genome shotgun (WGS) entry which is preliminary data.</text>
</comment>
<feature type="compositionally biased region" description="Basic and acidic residues" evidence="1">
    <location>
        <begin position="135"/>
        <end position="145"/>
    </location>
</feature>
<feature type="compositionally biased region" description="Basic and acidic residues" evidence="1">
    <location>
        <begin position="12"/>
        <end position="31"/>
    </location>
</feature>
<reference evidence="2 3" key="1">
    <citation type="journal article" date="2014" name="Agronomy (Basel)">
        <title>A Draft Genome Sequence for Ensete ventricosum, the Drought-Tolerant Tree Against Hunger.</title>
        <authorList>
            <person name="Harrison J."/>
            <person name="Moore K.A."/>
            <person name="Paszkiewicz K."/>
            <person name="Jones T."/>
            <person name="Grant M."/>
            <person name="Ambacheew D."/>
            <person name="Muzemil S."/>
            <person name="Studholme D.J."/>
        </authorList>
    </citation>
    <scope>NUCLEOTIDE SEQUENCE [LARGE SCALE GENOMIC DNA]</scope>
</reference>
<organism evidence="2 3">
    <name type="scientific">Ensete ventricosum</name>
    <name type="common">Abyssinian banana</name>
    <name type="synonym">Musa ensete</name>
    <dbReference type="NCBI Taxonomy" id="4639"/>
    <lineage>
        <taxon>Eukaryota</taxon>
        <taxon>Viridiplantae</taxon>
        <taxon>Streptophyta</taxon>
        <taxon>Embryophyta</taxon>
        <taxon>Tracheophyta</taxon>
        <taxon>Spermatophyta</taxon>
        <taxon>Magnoliopsida</taxon>
        <taxon>Liliopsida</taxon>
        <taxon>Zingiberales</taxon>
        <taxon>Musaceae</taxon>
        <taxon>Ensete</taxon>
    </lineage>
</organism>
<evidence type="ECO:0000313" key="3">
    <source>
        <dbReference type="Proteomes" id="UP000287651"/>
    </source>
</evidence>
<dbReference type="Proteomes" id="UP000287651">
    <property type="component" value="Unassembled WGS sequence"/>
</dbReference>
<sequence length="145" mass="16167">MEGELSILYDEDATRDKSEGRSSKLNMERRNGRGLTIDATVPGTGDGGFKLTRRSWPFDSICPASRPHRKFNLNRTVYVSRYGRQWPEWYMASWKLSLAMVLLRRSLAFSSSPSAATAAPRPAASAVALSAGAGTDRRRAERRED</sequence>
<name>A0A426Z4F6_ENSVE</name>
<proteinExistence type="predicted"/>